<dbReference type="AlphaFoldDB" id="A0AAE9YPG4"/>
<proteinExistence type="predicted"/>
<dbReference type="RefSeq" id="WP_044836110.1">
    <property type="nucleotide sequence ID" value="NZ_CP059735.1"/>
</dbReference>
<dbReference type="InterPro" id="IPR032096">
    <property type="entry name" value="DUF4815"/>
</dbReference>
<name>A0AAE9YPG4_9GAMM</name>
<reference evidence="2 3" key="1">
    <citation type="journal article" date="2015" name="Genome Announc.">
        <title>Draft Genome Sequences of Marine Isolates of Thalassomonas viridans and Thalassomonas actiniarum.</title>
        <authorList>
            <person name="Olonade I."/>
            <person name="van Zyl L.J."/>
            <person name="Trindade M."/>
        </authorList>
    </citation>
    <scope>NUCLEOTIDE SEQUENCE [LARGE SCALE GENOMIC DNA]</scope>
    <source>
        <strain evidence="2 3">A5K-106</strain>
    </source>
</reference>
<reference evidence="2 3" key="2">
    <citation type="journal article" date="2022" name="Mar. Drugs">
        <title>Bioassay-Guided Fractionation Leads to the Detection of Cholic Acid Generated by the Rare Thalassomonas sp.</title>
        <authorList>
            <person name="Pheiffer F."/>
            <person name="Schneider Y.K."/>
            <person name="Hansen E.H."/>
            <person name="Andersen J.H."/>
            <person name="Isaksson J."/>
            <person name="Busche T."/>
            <person name="R C."/>
            <person name="Kalinowski J."/>
            <person name="Zyl L.V."/>
            <person name="Trindade M."/>
        </authorList>
    </citation>
    <scope>NUCLEOTIDE SEQUENCE [LARGE SCALE GENOMIC DNA]</scope>
    <source>
        <strain evidence="2 3">A5K-106</strain>
    </source>
</reference>
<evidence type="ECO:0000313" key="3">
    <source>
        <dbReference type="Proteomes" id="UP000032568"/>
    </source>
</evidence>
<feature type="domain" description="DUF4815" evidence="1">
    <location>
        <begin position="4"/>
        <end position="584"/>
    </location>
</feature>
<dbReference type="Pfam" id="PF16075">
    <property type="entry name" value="DUF4815"/>
    <property type="match status" value="1"/>
</dbReference>
<dbReference type="Proteomes" id="UP000032568">
    <property type="component" value="Chromosome"/>
</dbReference>
<accession>A0AAE9YPG4</accession>
<dbReference type="EMBL" id="CP059735">
    <property type="protein sequence ID" value="WDD98371.1"/>
    <property type="molecule type" value="Genomic_DNA"/>
</dbReference>
<evidence type="ECO:0000259" key="1">
    <source>
        <dbReference type="Pfam" id="PF16075"/>
    </source>
</evidence>
<keyword evidence="3" id="KW-1185">Reference proteome</keyword>
<protein>
    <submittedName>
        <fullName evidence="2">DUF4815 domain-containing protein</fullName>
    </submittedName>
</protein>
<gene>
    <name evidence="2" type="ORF">SG35_024385</name>
</gene>
<evidence type="ECO:0000313" key="2">
    <source>
        <dbReference type="EMBL" id="WDD98371.1"/>
    </source>
</evidence>
<organism evidence="2 3">
    <name type="scientific">Thalassomonas actiniarum</name>
    <dbReference type="NCBI Taxonomy" id="485447"/>
    <lineage>
        <taxon>Bacteria</taxon>
        <taxon>Pseudomonadati</taxon>
        <taxon>Pseudomonadota</taxon>
        <taxon>Gammaproteobacteria</taxon>
        <taxon>Alteromonadales</taxon>
        <taxon>Colwelliaceae</taxon>
        <taxon>Thalassomonas</taxon>
    </lineage>
</organism>
<dbReference type="KEGG" id="tact:SG35_024385"/>
<sequence length="672" mass="74969">MQDYYQRFDPAKGYEQLLFRSGKGLQSAELNDIQAQVSHQVKGIADVLLKDGDVVLDGEPAVNSESGLVQIGACSVYLRGQVRSLEPAELVVATDQIVDIGVWLSESEITELEDPSLRDPAVSAHNYDEPGAARLKITCQWGLATDSGFDDANFYPVYRIDKGVLIIKQPPPQLDAVTVALARYDREANGGSYVVDGMKLTYRDIEGDYQVYSLEEGKAHIQGYEVSFPTSRRELFAYDPDQQLIESEPHVFTPDQNGDMRINLAFSPVNNISRVDANLEKTVTLTRSNIRGSVDPLPDVAVYALVSVTQNETVYQEGVDYSLAGNQVNWGLGGARPDDGESYQVVYQFREQLDVTADETGFTLNQTLADGTTIVANSAFDVDYQWSMNRIDLVVLDQQGQVQRIKGASNSYEPTAPVAPDNQLVLAQIRQNWFSDGKPEVTNLAVRSVPMSTLEEMQQQIGDLYDLLAIERLRNDANAEEPAAKHGVFVDPFLDDDMRDEGLAQTAAIIDGELMLPVEVEVSDLALPSEDRPVTLNYQLEAVLEQTMKTGKMKVNPYQAFSPIPATVKLTPAVDHWTQTTRVWTSPVTRWITRGWWRVRQRVWNSRTRTWNWVWRRGWNTVSNTNETVSVSSTAAEFLRVRQVNFEITGFGGGEKLDQLMFDGVDITSGAR</sequence>